<dbReference type="GO" id="GO:0016301">
    <property type="term" value="F:kinase activity"/>
    <property type="evidence" value="ECO:0007669"/>
    <property type="project" value="UniProtKB-KW"/>
</dbReference>
<sequence>MRVFFSVILILFGSFLFALTVDQFGKVGNLIMNGIGLICVAGPVYYIKARRKKK</sequence>
<evidence type="ECO:0000256" key="1">
    <source>
        <dbReference type="SAM" id="Phobius"/>
    </source>
</evidence>
<dbReference type="Proteomes" id="UP000679247">
    <property type="component" value="Chromosome"/>
</dbReference>
<gene>
    <name evidence="2" type="ORF">J1899_10640</name>
</gene>
<keyword evidence="1" id="KW-0472">Membrane</keyword>
<keyword evidence="1" id="KW-1133">Transmembrane helix</keyword>
<accession>A0ABX8FHH1</accession>
<keyword evidence="3" id="KW-1185">Reference proteome</keyword>
<feature type="transmembrane region" description="Helical" evidence="1">
    <location>
        <begin position="28"/>
        <end position="47"/>
    </location>
</feature>
<keyword evidence="1" id="KW-0812">Transmembrane</keyword>
<name>A0ABX8FHH1_9BACI</name>
<protein>
    <submittedName>
        <fullName evidence="2">Serine kinase</fullName>
    </submittedName>
</protein>
<dbReference type="RefSeq" id="WP_214478611.1">
    <property type="nucleotide sequence ID" value="NZ_CP071709.1"/>
</dbReference>
<proteinExistence type="predicted"/>
<organism evidence="2 3">
    <name type="scientific">Cytobacillus gottheilii</name>
    <dbReference type="NCBI Taxonomy" id="859144"/>
    <lineage>
        <taxon>Bacteria</taxon>
        <taxon>Bacillati</taxon>
        <taxon>Bacillota</taxon>
        <taxon>Bacilli</taxon>
        <taxon>Bacillales</taxon>
        <taxon>Bacillaceae</taxon>
        <taxon>Cytobacillus</taxon>
    </lineage>
</organism>
<keyword evidence="2" id="KW-0418">Kinase</keyword>
<evidence type="ECO:0000313" key="2">
    <source>
        <dbReference type="EMBL" id="QVY63468.1"/>
    </source>
</evidence>
<keyword evidence="2" id="KW-0808">Transferase</keyword>
<dbReference type="EMBL" id="CP071709">
    <property type="protein sequence ID" value="QVY63468.1"/>
    <property type="molecule type" value="Genomic_DNA"/>
</dbReference>
<evidence type="ECO:0000313" key="3">
    <source>
        <dbReference type="Proteomes" id="UP000679247"/>
    </source>
</evidence>
<reference evidence="2 3" key="1">
    <citation type="submission" date="2021-03" db="EMBL/GenBank/DDBJ databases">
        <title>The first data on the complete genome of the tetrodotoxin-producing bacterium.</title>
        <authorList>
            <person name="Melnikova D.I."/>
            <person name="Nijland R."/>
            <person name="Magarlamov T.Y."/>
        </authorList>
    </citation>
    <scope>NUCLEOTIDE SEQUENCE [LARGE SCALE GENOMIC DNA]</scope>
    <source>
        <strain evidence="2 3">1839</strain>
    </source>
</reference>